<evidence type="ECO:0000259" key="2">
    <source>
        <dbReference type="Pfam" id="PF07589"/>
    </source>
</evidence>
<feature type="chain" id="PRO_5043411872" description="Ice-binding protein C-terminal domain-containing protein" evidence="1">
    <location>
        <begin position="20"/>
        <end position="228"/>
    </location>
</feature>
<sequence>MKKSLIMAATITAVSSAQAVVISQTSASSSSGDANFGQEFRLAPATFTATSYTLDQVTFNKGTLGGGSATLFVDVFQAPNATEVNSEVDVPSWDTSGMVYLGSSTNSIDYTALTGATGGSLGGAMVFDFSGINLLADRDIYLVFSDAGTGVRANFVGTSLNTNRPTQDTSPAAYTNIVEGDSDPLFGGSGTATNQDNVYTMELTAVPEPSSTALLGLAGLGLMLRRRR</sequence>
<organism evidence="3">
    <name type="scientific">Oceaniferula spumae</name>
    <dbReference type="NCBI Taxonomy" id="2979115"/>
    <lineage>
        <taxon>Bacteria</taxon>
        <taxon>Pseudomonadati</taxon>
        <taxon>Verrucomicrobiota</taxon>
        <taxon>Verrucomicrobiia</taxon>
        <taxon>Verrucomicrobiales</taxon>
        <taxon>Verrucomicrobiaceae</taxon>
        <taxon>Oceaniferula</taxon>
    </lineage>
</organism>
<dbReference type="Pfam" id="PF07589">
    <property type="entry name" value="PEP-CTERM"/>
    <property type="match status" value="1"/>
</dbReference>
<keyword evidence="1" id="KW-0732">Signal</keyword>
<gene>
    <name evidence="3" type="ORF">NT6N_21050</name>
</gene>
<protein>
    <recommendedName>
        <fullName evidence="2">Ice-binding protein C-terminal domain-containing protein</fullName>
    </recommendedName>
</protein>
<feature type="domain" description="Ice-binding protein C-terminal" evidence="2">
    <location>
        <begin position="205"/>
        <end position="227"/>
    </location>
</feature>
<dbReference type="InterPro" id="IPR013424">
    <property type="entry name" value="Ice-binding_C"/>
</dbReference>
<evidence type="ECO:0000313" key="3">
    <source>
        <dbReference type="EMBL" id="BDS07065.1"/>
    </source>
</evidence>
<proteinExistence type="predicted"/>
<reference evidence="3" key="1">
    <citation type="submission" date="2024-07" db="EMBL/GenBank/DDBJ databases">
        <title>Complete genome sequence of Verrucomicrobiaceae bacterium NT6N.</title>
        <authorList>
            <person name="Huang C."/>
            <person name="Takami H."/>
            <person name="Hamasaki K."/>
        </authorList>
    </citation>
    <scope>NUCLEOTIDE SEQUENCE</scope>
    <source>
        <strain evidence="3">NT6N</strain>
    </source>
</reference>
<feature type="signal peptide" evidence="1">
    <location>
        <begin position="1"/>
        <end position="19"/>
    </location>
</feature>
<dbReference type="KEGG" id="osu:NT6N_21050"/>
<dbReference type="NCBIfam" id="TIGR02595">
    <property type="entry name" value="PEP_CTERM"/>
    <property type="match status" value="1"/>
</dbReference>
<evidence type="ECO:0000256" key="1">
    <source>
        <dbReference type="SAM" id="SignalP"/>
    </source>
</evidence>
<dbReference type="AlphaFoldDB" id="A0AAT9FM66"/>
<name>A0AAT9FM66_9BACT</name>
<accession>A0AAT9FM66</accession>
<dbReference type="EMBL" id="AP026866">
    <property type="protein sequence ID" value="BDS07065.1"/>
    <property type="molecule type" value="Genomic_DNA"/>
</dbReference>